<organism evidence="1 2">
    <name type="scientific">alpha proteobacterium IMCC14465</name>
    <dbReference type="NCBI Taxonomy" id="1220535"/>
    <lineage>
        <taxon>Bacteria</taxon>
        <taxon>Pseudomonadati</taxon>
        <taxon>Pseudomonadota</taxon>
        <taxon>Alphaproteobacteria</taxon>
        <taxon>PS1 clade</taxon>
    </lineage>
</organism>
<dbReference type="STRING" id="1220535.IMCC14465_03740"/>
<name>J9A6H6_9PROT</name>
<dbReference type="EMBL" id="ALYF01000002">
    <property type="protein sequence ID" value="EJW21980.1"/>
    <property type="molecule type" value="Genomic_DNA"/>
</dbReference>
<evidence type="ECO:0000313" key="2">
    <source>
        <dbReference type="Proteomes" id="UP000004836"/>
    </source>
</evidence>
<reference evidence="1 2" key="1">
    <citation type="journal article" date="2012" name="J. Bacteriol.">
        <title>Genome Sequence of Strain IMCC14465, Isolated from the East Sea, Belonging to the PS1 Clade of Alphaproteobacteria.</title>
        <authorList>
            <person name="Yang S.J."/>
            <person name="Kang I."/>
            <person name="Cho J.C."/>
        </authorList>
    </citation>
    <scope>NUCLEOTIDE SEQUENCE [LARGE SCALE GENOMIC DNA]</scope>
    <source>
        <strain evidence="1 2">IMCC14465</strain>
    </source>
</reference>
<protein>
    <submittedName>
        <fullName evidence="1">Uncharacterized protein</fullName>
    </submittedName>
</protein>
<accession>J9A6H6</accession>
<sequence length="119" mass="14355">MMHVIFSNKFNHPERMAVDMMNRQINNYPVAICIRDDCDAYNQTSVMNYLDPRIEIFRIPALFSQVYLVYALMTWKPTRIYWHIKPIRFYFGIMFRRLEQISVQPAMQSSFEKDENDST</sequence>
<keyword evidence="2" id="KW-1185">Reference proteome</keyword>
<dbReference type="Proteomes" id="UP000004836">
    <property type="component" value="Unassembled WGS sequence"/>
</dbReference>
<dbReference type="AlphaFoldDB" id="J9A6H6"/>
<comment type="caution">
    <text evidence="1">The sequence shown here is derived from an EMBL/GenBank/DDBJ whole genome shotgun (WGS) entry which is preliminary data.</text>
</comment>
<proteinExistence type="predicted"/>
<gene>
    <name evidence="1" type="ORF">IMCC14465_03740</name>
</gene>
<evidence type="ECO:0000313" key="1">
    <source>
        <dbReference type="EMBL" id="EJW21980.1"/>
    </source>
</evidence>